<accession>A0A9P0D3M3</accession>
<evidence type="ECO:0000256" key="3">
    <source>
        <dbReference type="ARBA" id="ARBA00022490"/>
    </source>
</evidence>
<dbReference type="FunFam" id="3.30.420.40:FF:000291">
    <property type="entry name" value="Actin, alpha skeletal muscle"/>
    <property type="match status" value="1"/>
</dbReference>
<dbReference type="FunFam" id="2.30.36.70:FF:000001">
    <property type="entry name" value="Actin, alpha skeletal muscle"/>
    <property type="match status" value="1"/>
</dbReference>
<comment type="catalytic activity">
    <reaction evidence="10">
        <text>ATP + H2O = ADP + phosphate + H(+)</text>
        <dbReference type="Rhea" id="RHEA:13065"/>
        <dbReference type="ChEBI" id="CHEBI:15377"/>
        <dbReference type="ChEBI" id="CHEBI:15378"/>
        <dbReference type="ChEBI" id="CHEBI:30616"/>
        <dbReference type="ChEBI" id="CHEBI:43474"/>
        <dbReference type="ChEBI" id="CHEBI:456216"/>
    </reaction>
</comment>
<keyword evidence="5" id="KW-0378">Hydrolase</keyword>
<sequence>MCDDDVAALVIDNGSGMCKAGFAGDDAPRAVFPSIVGRPRHQGVMVGMGQKDSYVGDEAQSKRGILTLKYPIEHGIITNWDDMEKIWHHTFYNELRVAPEEHPILLTEAPLNPKANREKMTQIMFETFNTPAMYVAIQAVLSLYASGRTTGIVLDSGDGVSHTVPIYEGYALPHAILRLDLAGRDLTDYLMKILTERGYSFTTTAEREIVRDIKEKLCYVALDFEQEMATAASSTSLEKSYELPDGQVITIGNERFRCPEALFQPSFLGMESCGIHETVYNSIMKCDVDIRKDLYANTVLSGGTTMYPGIADRMQKEITALAPSTIKIKIIAPPERKYSVWIGGSILASLSTFQQMWISKQEYDESGPGIVHHVPVQIKFFTSRFEMRCSFHARKFKVSQFRIKNIETWKNKKGPFRSLGEILEVEGLGEKLLQKLCEDIVNEKTTDLSSVNISNGKIGRFKHLNLSSGVGVHLSPTGISWAKLNREENRLVNWNFEVFTSLPKKMSLDETFAQSIDIIKKIPPGDVYIFETNPSLSPQSQTQFSAVSAYTQQLELNAMLLTLLNTSVTHNATLQNPKDDASQKQIENRVFYLKSRIPARLFNTLVGQEKVSAITIIEELLKNGDGPGSSLPTTPVTVEQRLKISFNSQPPAKKELLGQALMLIISFMDLCVYKNPVSIAAMNMTRKKK</sequence>
<reference evidence="12" key="1">
    <citation type="submission" date="2022-01" db="EMBL/GenBank/DDBJ databases">
        <authorList>
            <person name="King R."/>
        </authorList>
    </citation>
    <scope>NUCLEOTIDE SEQUENCE</scope>
</reference>
<evidence type="ECO:0008006" key="14">
    <source>
        <dbReference type="Google" id="ProtNLM"/>
    </source>
</evidence>
<keyword evidence="13" id="KW-1185">Reference proteome</keyword>
<dbReference type="Proteomes" id="UP001153636">
    <property type="component" value="Chromosome 7"/>
</dbReference>
<dbReference type="InterPro" id="IPR020902">
    <property type="entry name" value="Actin/actin-like_CS"/>
</dbReference>
<dbReference type="EMBL" id="OV651819">
    <property type="protein sequence ID" value="CAH1113310.1"/>
    <property type="molecule type" value="Genomic_DNA"/>
</dbReference>
<protein>
    <recommendedName>
        <fullName evidence="14">Actin</fullName>
    </recommendedName>
</protein>
<dbReference type="PRINTS" id="PR00190">
    <property type="entry name" value="ACTIN"/>
</dbReference>
<dbReference type="GO" id="GO:0048468">
    <property type="term" value="P:cell development"/>
    <property type="evidence" value="ECO:0007669"/>
    <property type="project" value="UniProtKB-ARBA"/>
</dbReference>
<dbReference type="PROSITE" id="PS00406">
    <property type="entry name" value="ACTINS_1"/>
    <property type="match status" value="1"/>
</dbReference>
<evidence type="ECO:0000313" key="13">
    <source>
        <dbReference type="Proteomes" id="UP001153636"/>
    </source>
</evidence>
<dbReference type="SUPFAM" id="SSF47781">
    <property type="entry name" value="RuvA domain 2-like"/>
    <property type="match status" value="1"/>
</dbReference>
<dbReference type="InterPro" id="IPR043129">
    <property type="entry name" value="ATPase_NBD"/>
</dbReference>
<comment type="subcellular location">
    <subcellularLocation>
        <location evidence="1">Cytoplasm</location>
        <location evidence="1">Cytoskeleton</location>
    </subcellularLocation>
</comment>
<evidence type="ECO:0000256" key="6">
    <source>
        <dbReference type="ARBA" id="ARBA00022840"/>
    </source>
</evidence>
<dbReference type="Gene3D" id="3.30.420.40">
    <property type="match status" value="2"/>
</dbReference>
<dbReference type="GO" id="GO:0048646">
    <property type="term" value="P:anatomical structure formation involved in morphogenesis"/>
    <property type="evidence" value="ECO:0007669"/>
    <property type="project" value="UniProtKB-ARBA"/>
</dbReference>
<dbReference type="OrthoDB" id="5132116at2759"/>
<evidence type="ECO:0000256" key="5">
    <source>
        <dbReference type="ARBA" id="ARBA00022801"/>
    </source>
</evidence>
<dbReference type="PROSITE" id="PS00432">
    <property type="entry name" value="ACTINS_2"/>
    <property type="match status" value="1"/>
</dbReference>
<dbReference type="Gene3D" id="3.90.640.10">
    <property type="entry name" value="Actin, Chain A, domain 4"/>
    <property type="match status" value="1"/>
</dbReference>
<dbReference type="FunFam" id="3.30.420.40:FF:000058">
    <property type="entry name" value="Putative actin-related protein 5"/>
    <property type="match status" value="1"/>
</dbReference>
<organism evidence="12 13">
    <name type="scientific">Psylliodes chrysocephalus</name>
    <dbReference type="NCBI Taxonomy" id="3402493"/>
    <lineage>
        <taxon>Eukaryota</taxon>
        <taxon>Metazoa</taxon>
        <taxon>Ecdysozoa</taxon>
        <taxon>Arthropoda</taxon>
        <taxon>Hexapoda</taxon>
        <taxon>Insecta</taxon>
        <taxon>Pterygota</taxon>
        <taxon>Neoptera</taxon>
        <taxon>Endopterygota</taxon>
        <taxon>Coleoptera</taxon>
        <taxon>Polyphaga</taxon>
        <taxon>Cucujiformia</taxon>
        <taxon>Chrysomeloidea</taxon>
        <taxon>Chrysomelidae</taxon>
        <taxon>Galerucinae</taxon>
        <taxon>Alticini</taxon>
        <taxon>Psylliodes</taxon>
    </lineage>
</organism>
<evidence type="ECO:0000256" key="1">
    <source>
        <dbReference type="ARBA" id="ARBA00004245"/>
    </source>
</evidence>
<comment type="similarity">
    <text evidence="2 11">Belongs to the actin family.</text>
</comment>
<keyword evidence="8" id="KW-0558">Oxidation</keyword>
<dbReference type="GO" id="GO:0005856">
    <property type="term" value="C:cytoskeleton"/>
    <property type="evidence" value="ECO:0007669"/>
    <property type="project" value="UniProtKB-SubCell"/>
</dbReference>
<evidence type="ECO:0000256" key="8">
    <source>
        <dbReference type="ARBA" id="ARBA00023097"/>
    </source>
</evidence>
<evidence type="ECO:0000256" key="4">
    <source>
        <dbReference type="ARBA" id="ARBA00022741"/>
    </source>
</evidence>
<evidence type="ECO:0000256" key="10">
    <source>
        <dbReference type="ARBA" id="ARBA00049360"/>
    </source>
</evidence>
<keyword evidence="6" id="KW-0067">ATP-binding</keyword>
<dbReference type="CDD" id="cd10224">
    <property type="entry name" value="ASKHA_NBD_actin"/>
    <property type="match status" value="1"/>
</dbReference>
<gene>
    <name evidence="12" type="ORF">PSYICH_LOCUS13795</name>
</gene>
<dbReference type="SMART" id="SM00268">
    <property type="entry name" value="ACTIN"/>
    <property type="match status" value="1"/>
</dbReference>
<proteinExistence type="inferred from homology"/>
<dbReference type="AlphaFoldDB" id="A0A9P0D3M3"/>
<dbReference type="GO" id="GO:0005524">
    <property type="term" value="F:ATP binding"/>
    <property type="evidence" value="ECO:0007669"/>
    <property type="project" value="UniProtKB-KW"/>
</dbReference>
<keyword evidence="9" id="KW-0206">Cytoskeleton</keyword>
<dbReference type="InterPro" id="IPR004001">
    <property type="entry name" value="Actin_CS"/>
</dbReference>
<keyword evidence="3" id="KW-0963">Cytoplasm</keyword>
<keyword evidence="4" id="KW-0547">Nucleotide-binding</keyword>
<dbReference type="Pfam" id="PF00022">
    <property type="entry name" value="Actin"/>
    <property type="match status" value="1"/>
</dbReference>
<dbReference type="FunFam" id="3.30.420.40:FF:000131">
    <property type="entry name" value="Actin, alpha skeletal muscle"/>
    <property type="match status" value="1"/>
</dbReference>
<dbReference type="SUPFAM" id="SSF53067">
    <property type="entry name" value="Actin-like ATPase domain"/>
    <property type="match status" value="2"/>
</dbReference>
<evidence type="ECO:0000256" key="2">
    <source>
        <dbReference type="ARBA" id="ARBA00006752"/>
    </source>
</evidence>
<dbReference type="GO" id="GO:0016787">
    <property type="term" value="F:hydrolase activity"/>
    <property type="evidence" value="ECO:0007669"/>
    <property type="project" value="UniProtKB-KW"/>
</dbReference>
<dbReference type="InterPro" id="IPR004000">
    <property type="entry name" value="Actin"/>
</dbReference>
<dbReference type="InterPro" id="IPR010994">
    <property type="entry name" value="RuvA_2-like"/>
</dbReference>
<name>A0A9P0D3M3_9CUCU</name>
<dbReference type="PROSITE" id="PS01132">
    <property type="entry name" value="ACTINS_ACT_LIKE"/>
    <property type="match status" value="1"/>
</dbReference>
<evidence type="ECO:0000256" key="11">
    <source>
        <dbReference type="RuleBase" id="RU000487"/>
    </source>
</evidence>
<dbReference type="FunFam" id="3.90.640.10:FF:000047">
    <property type="entry name" value="Actin, alpha skeletal muscle"/>
    <property type="match status" value="1"/>
</dbReference>
<evidence type="ECO:0000256" key="9">
    <source>
        <dbReference type="ARBA" id="ARBA00023212"/>
    </source>
</evidence>
<evidence type="ECO:0000313" key="12">
    <source>
        <dbReference type="EMBL" id="CAH1113310.1"/>
    </source>
</evidence>
<keyword evidence="7" id="KW-0007">Acetylation</keyword>
<dbReference type="PANTHER" id="PTHR11937">
    <property type="entry name" value="ACTIN"/>
    <property type="match status" value="1"/>
</dbReference>
<evidence type="ECO:0000256" key="7">
    <source>
        <dbReference type="ARBA" id="ARBA00022990"/>
    </source>
</evidence>